<gene>
    <name evidence="3" type="ORF">J1N35_005402</name>
</gene>
<evidence type="ECO:0000313" key="3">
    <source>
        <dbReference type="EMBL" id="KAH1122242.1"/>
    </source>
</evidence>
<keyword evidence="4" id="KW-1185">Reference proteome</keyword>
<evidence type="ECO:0000259" key="2">
    <source>
        <dbReference type="Pfam" id="PF13087"/>
    </source>
</evidence>
<proteinExistence type="predicted"/>
<feature type="domain" description="DNA2/NAM7 helicase helicase" evidence="1">
    <location>
        <begin position="25"/>
        <end position="117"/>
    </location>
</feature>
<dbReference type="Gene3D" id="3.40.50.300">
    <property type="entry name" value="P-loop containing nucleotide triphosphate hydrolases"/>
    <property type="match status" value="1"/>
</dbReference>
<reference evidence="3 4" key="1">
    <citation type="journal article" date="2021" name="Plant Biotechnol. J.">
        <title>Multi-omics assisted identification of the key and species-specific regulatory components of drought-tolerant mechanisms in Gossypium stocksii.</title>
        <authorList>
            <person name="Yu D."/>
            <person name="Ke L."/>
            <person name="Zhang D."/>
            <person name="Wu Y."/>
            <person name="Sun Y."/>
            <person name="Mei J."/>
            <person name="Sun J."/>
            <person name="Sun Y."/>
        </authorList>
    </citation>
    <scope>NUCLEOTIDE SEQUENCE [LARGE SCALE GENOMIC DNA]</scope>
    <source>
        <strain evidence="4">cv. E1</strain>
        <tissue evidence="3">Leaf</tissue>
    </source>
</reference>
<comment type="caution">
    <text evidence="3">The sequence shown here is derived from an EMBL/GenBank/DDBJ whole genome shotgun (WGS) entry which is preliminary data.</text>
</comment>
<evidence type="ECO:0008006" key="5">
    <source>
        <dbReference type="Google" id="ProtNLM"/>
    </source>
</evidence>
<dbReference type="OrthoDB" id="1000579at2759"/>
<dbReference type="InterPro" id="IPR027417">
    <property type="entry name" value="P-loop_NTPase"/>
</dbReference>
<dbReference type="InterPro" id="IPR041679">
    <property type="entry name" value="DNA2/NAM7-like_C"/>
</dbReference>
<organism evidence="3 4">
    <name type="scientific">Gossypium stocksii</name>
    <dbReference type="NCBI Taxonomy" id="47602"/>
    <lineage>
        <taxon>Eukaryota</taxon>
        <taxon>Viridiplantae</taxon>
        <taxon>Streptophyta</taxon>
        <taxon>Embryophyta</taxon>
        <taxon>Tracheophyta</taxon>
        <taxon>Spermatophyta</taxon>
        <taxon>Magnoliopsida</taxon>
        <taxon>eudicotyledons</taxon>
        <taxon>Gunneridae</taxon>
        <taxon>Pentapetalae</taxon>
        <taxon>rosids</taxon>
        <taxon>malvids</taxon>
        <taxon>Malvales</taxon>
        <taxon>Malvaceae</taxon>
        <taxon>Malvoideae</taxon>
        <taxon>Gossypium</taxon>
    </lineage>
</organism>
<dbReference type="EMBL" id="JAIQCV010000002">
    <property type="protein sequence ID" value="KAH1122242.1"/>
    <property type="molecule type" value="Genomic_DNA"/>
</dbReference>
<evidence type="ECO:0000259" key="1">
    <source>
        <dbReference type="Pfam" id="PF13086"/>
    </source>
</evidence>
<dbReference type="Pfam" id="PF13086">
    <property type="entry name" value="AAA_11"/>
    <property type="match status" value="1"/>
</dbReference>
<dbReference type="Proteomes" id="UP000828251">
    <property type="component" value="Unassembled WGS sequence"/>
</dbReference>
<sequence length="183" mass="20640">MEDLFLHSNDDKLLPQNLCDPALLKALRDSLSELKLPRARNDKSLARFCFQAASLLFCTACSSYKLYKVKMKPLSVLVIDEAAQLKECESAIPLQLPGLAHSILIGDEWQLQATVQSNVSNEAGFGRSLFPRLTTLVHSKHPLDIQYRMHPLISCLPNACFYNNKILDAADVKHTSYERHYLP</sequence>
<dbReference type="SUPFAM" id="SSF52540">
    <property type="entry name" value="P-loop containing nucleoside triphosphate hydrolases"/>
    <property type="match status" value="1"/>
</dbReference>
<dbReference type="Pfam" id="PF13087">
    <property type="entry name" value="AAA_12"/>
    <property type="match status" value="1"/>
</dbReference>
<dbReference type="PANTHER" id="PTHR10887">
    <property type="entry name" value="DNA2/NAM7 HELICASE FAMILY"/>
    <property type="match status" value="1"/>
</dbReference>
<evidence type="ECO:0000313" key="4">
    <source>
        <dbReference type="Proteomes" id="UP000828251"/>
    </source>
</evidence>
<accession>A0A9D3WEI8</accession>
<dbReference type="InterPro" id="IPR045055">
    <property type="entry name" value="DNA2/NAM7-like"/>
</dbReference>
<dbReference type="InterPro" id="IPR041677">
    <property type="entry name" value="DNA2/NAM7_AAA_11"/>
</dbReference>
<name>A0A9D3WEI8_9ROSI</name>
<feature type="domain" description="DNA2/NAM7 helicase-like C-terminal" evidence="2">
    <location>
        <begin position="126"/>
        <end position="178"/>
    </location>
</feature>
<dbReference type="AlphaFoldDB" id="A0A9D3WEI8"/>
<dbReference type="GO" id="GO:0004386">
    <property type="term" value="F:helicase activity"/>
    <property type="evidence" value="ECO:0007669"/>
    <property type="project" value="InterPro"/>
</dbReference>
<protein>
    <recommendedName>
        <fullName evidence="5">DNA2/NAM7 helicase helicase domain-containing protein</fullName>
    </recommendedName>
</protein>
<dbReference type="PANTHER" id="PTHR10887:SF515">
    <property type="entry name" value="P-LOOP CONTAINING NUCLEOSIDE TRIPHOSPHATE HYDROLASES SUPERFAMILY PROTEIN"/>
    <property type="match status" value="1"/>
</dbReference>